<keyword evidence="10" id="KW-1185">Reference proteome</keyword>
<feature type="compositionally biased region" description="Basic residues" evidence="7">
    <location>
        <begin position="146"/>
        <end position="166"/>
    </location>
</feature>
<gene>
    <name evidence="9" type="ORF">PV09_01072</name>
</gene>
<name>A0A0D2BA35_9PEZI</name>
<evidence type="ECO:0000256" key="4">
    <source>
        <dbReference type="ARBA" id="ARBA00022833"/>
    </source>
</evidence>
<feature type="region of interest" description="Disordered" evidence="7">
    <location>
        <begin position="96"/>
        <end position="218"/>
    </location>
</feature>
<dbReference type="GO" id="GO:0045814">
    <property type="term" value="P:negative regulation of gene expression, epigenetic"/>
    <property type="evidence" value="ECO:0007669"/>
    <property type="project" value="TreeGrafter"/>
</dbReference>
<evidence type="ECO:0000256" key="2">
    <source>
        <dbReference type="ARBA" id="ARBA00022723"/>
    </source>
</evidence>
<evidence type="ECO:0000313" key="9">
    <source>
        <dbReference type="EMBL" id="KIW08139.1"/>
    </source>
</evidence>
<dbReference type="InterPro" id="IPR019786">
    <property type="entry name" value="Zinc_finger_PHD-type_CS"/>
</dbReference>
<feature type="region of interest" description="Disordered" evidence="7">
    <location>
        <begin position="400"/>
        <end position="437"/>
    </location>
</feature>
<protein>
    <recommendedName>
        <fullName evidence="8">PHD-type domain-containing protein</fullName>
    </recommendedName>
</protein>
<dbReference type="InterPro" id="IPR013083">
    <property type="entry name" value="Znf_RING/FYVE/PHD"/>
</dbReference>
<reference evidence="9 10" key="1">
    <citation type="submission" date="2015-01" db="EMBL/GenBank/DDBJ databases">
        <title>The Genome Sequence of Ochroconis gallopava CBS43764.</title>
        <authorList>
            <consortium name="The Broad Institute Genomics Platform"/>
            <person name="Cuomo C."/>
            <person name="de Hoog S."/>
            <person name="Gorbushina A."/>
            <person name="Stielow B."/>
            <person name="Teixiera M."/>
            <person name="Abouelleil A."/>
            <person name="Chapman S.B."/>
            <person name="Priest M."/>
            <person name="Young S.K."/>
            <person name="Wortman J."/>
            <person name="Nusbaum C."/>
            <person name="Birren B."/>
        </authorList>
    </citation>
    <scope>NUCLEOTIDE SEQUENCE [LARGE SCALE GENOMIC DNA]</scope>
    <source>
        <strain evidence="9 10">CBS 43764</strain>
    </source>
</reference>
<accession>A0A0D2BA35</accession>
<proteinExistence type="predicted"/>
<dbReference type="SMART" id="SM00249">
    <property type="entry name" value="PHD"/>
    <property type="match status" value="1"/>
</dbReference>
<dbReference type="HOGENOM" id="CLU_025079_0_0_1"/>
<feature type="compositionally biased region" description="Low complexity" evidence="7">
    <location>
        <begin position="1"/>
        <end position="17"/>
    </location>
</feature>
<dbReference type="GO" id="GO:0003677">
    <property type="term" value="F:DNA binding"/>
    <property type="evidence" value="ECO:0007669"/>
    <property type="project" value="TreeGrafter"/>
</dbReference>
<sequence>MDTASGASAPPNGSSNPSQPPPVAAIPVTSSTTPALTPTTTKTGNGSAPTTSTSSMPTFPTLSASTAELLARARASVAGSGTPGYEAAREQLMKSMVMSDKLPIPTTSTLPKRGRGGKKARGADGRSPSESTPGSVATPTSERGRGKTARGRGRGRGGGRGGKRKRSESLESDAWNDTTSDSDADHTKTKDDSDDSDDASHASASYTPLPKVTKSGRFVNKPSQYVPVIPEPASHPNKKKRPYRRNIDAAVCKMCHRPTSPTNNQIVFCDGCSTPYHQYCHDPPIENEVVEVQEKEWFCVECVKARAGLEKGDDEGLVSGERLSMDEKRSRLNALPHARLVEIVLRASSLQPTLALFPSTNPPAAPPATTAATATTSSAASSASLSATAAVTTHHTSEAAFHNGAGNAGDAEEPYDGYDTDPPAHYPKAGNGLARTLPPETEDLDWLVDENDDVFSHHVRPLSLGLNGGDVGMSGS</sequence>
<feature type="compositionally biased region" description="Low complexity" evidence="7">
    <location>
        <begin position="29"/>
        <end position="63"/>
    </location>
</feature>
<feature type="compositionally biased region" description="Acidic residues" evidence="7">
    <location>
        <begin position="410"/>
        <end position="419"/>
    </location>
</feature>
<dbReference type="GO" id="GO:0005634">
    <property type="term" value="C:nucleus"/>
    <property type="evidence" value="ECO:0007669"/>
    <property type="project" value="UniProtKB-SubCell"/>
</dbReference>
<dbReference type="GO" id="GO:0008270">
    <property type="term" value="F:zinc ion binding"/>
    <property type="evidence" value="ECO:0007669"/>
    <property type="project" value="UniProtKB-KW"/>
</dbReference>
<evidence type="ECO:0000256" key="1">
    <source>
        <dbReference type="ARBA" id="ARBA00004123"/>
    </source>
</evidence>
<evidence type="ECO:0000256" key="5">
    <source>
        <dbReference type="ARBA" id="ARBA00023242"/>
    </source>
</evidence>
<dbReference type="AlphaFoldDB" id="A0A0D2BA35"/>
<keyword evidence="2" id="KW-0479">Metal-binding</keyword>
<dbReference type="SUPFAM" id="SSF57903">
    <property type="entry name" value="FYVE/PHD zinc finger"/>
    <property type="match status" value="1"/>
</dbReference>
<keyword evidence="4" id="KW-0862">Zinc</keyword>
<keyword evidence="3 6" id="KW-0863">Zinc-finger</keyword>
<feature type="compositionally biased region" description="Polar residues" evidence="7">
    <location>
        <begin position="128"/>
        <end position="141"/>
    </location>
</feature>
<feature type="region of interest" description="Disordered" evidence="7">
    <location>
        <begin position="1"/>
        <end position="63"/>
    </location>
</feature>
<organism evidence="9 10">
    <name type="scientific">Verruconis gallopava</name>
    <dbReference type="NCBI Taxonomy" id="253628"/>
    <lineage>
        <taxon>Eukaryota</taxon>
        <taxon>Fungi</taxon>
        <taxon>Dikarya</taxon>
        <taxon>Ascomycota</taxon>
        <taxon>Pezizomycotina</taxon>
        <taxon>Dothideomycetes</taxon>
        <taxon>Pleosporomycetidae</taxon>
        <taxon>Venturiales</taxon>
        <taxon>Sympoventuriaceae</taxon>
        <taxon>Verruconis</taxon>
    </lineage>
</organism>
<dbReference type="PROSITE" id="PS50016">
    <property type="entry name" value="ZF_PHD_2"/>
    <property type="match status" value="1"/>
</dbReference>
<evidence type="ECO:0000259" key="8">
    <source>
        <dbReference type="PROSITE" id="PS50016"/>
    </source>
</evidence>
<dbReference type="Pfam" id="PF00628">
    <property type="entry name" value="PHD"/>
    <property type="match status" value="1"/>
</dbReference>
<dbReference type="OrthoDB" id="5863171at2759"/>
<dbReference type="GO" id="GO:0003682">
    <property type="term" value="F:chromatin binding"/>
    <property type="evidence" value="ECO:0007669"/>
    <property type="project" value="TreeGrafter"/>
</dbReference>
<evidence type="ECO:0000313" key="10">
    <source>
        <dbReference type="Proteomes" id="UP000053259"/>
    </source>
</evidence>
<feature type="domain" description="PHD-type" evidence="8">
    <location>
        <begin position="249"/>
        <end position="305"/>
    </location>
</feature>
<keyword evidence="5" id="KW-0539">Nucleus</keyword>
<dbReference type="InterPro" id="IPR011011">
    <property type="entry name" value="Znf_FYVE_PHD"/>
</dbReference>
<evidence type="ECO:0000256" key="6">
    <source>
        <dbReference type="PROSITE-ProRule" id="PRU00146"/>
    </source>
</evidence>
<dbReference type="RefSeq" id="XP_016218008.1">
    <property type="nucleotide sequence ID" value="XM_016353913.1"/>
</dbReference>
<dbReference type="VEuPathDB" id="FungiDB:PV09_01072"/>
<dbReference type="InParanoid" id="A0A0D2BA35"/>
<dbReference type="GeneID" id="27309045"/>
<evidence type="ECO:0000256" key="3">
    <source>
        <dbReference type="ARBA" id="ARBA00022771"/>
    </source>
</evidence>
<dbReference type="InterPro" id="IPR001965">
    <property type="entry name" value="Znf_PHD"/>
</dbReference>
<evidence type="ECO:0000256" key="7">
    <source>
        <dbReference type="SAM" id="MobiDB-lite"/>
    </source>
</evidence>
<dbReference type="InterPro" id="IPR019787">
    <property type="entry name" value="Znf_PHD-finger"/>
</dbReference>
<dbReference type="PROSITE" id="PS01359">
    <property type="entry name" value="ZF_PHD_1"/>
    <property type="match status" value="1"/>
</dbReference>
<dbReference type="CDD" id="cd15502">
    <property type="entry name" value="PHD_Phf1p_Phf2p_like"/>
    <property type="match status" value="1"/>
</dbReference>
<dbReference type="PANTHER" id="PTHR12628">
    <property type="entry name" value="POLYCOMB-LIKE TRANSCRIPTION FACTOR"/>
    <property type="match status" value="1"/>
</dbReference>
<dbReference type="PANTHER" id="PTHR12628:SF10">
    <property type="entry name" value="HOMEOBOX DOMAIN-CONTAINING PROTEIN"/>
    <property type="match status" value="1"/>
</dbReference>
<dbReference type="EMBL" id="KN847531">
    <property type="protein sequence ID" value="KIW08139.1"/>
    <property type="molecule type" value="Genomic_DNA"/>
</dbReference>
<comment type="subcellular location">
    <subcellularLocation>
        <location evidence="1">Nucleus</location>
    </subcellularLocation>
</comment>
<dbReference type="Gene3D" id="3.30.40.10">
    <property type="entry name" value="Zinc/RING finger domain, C3HC4 (zinc finger)"/>
    <property type="match status" value="1"/>
</dbReference>
<dbReference type="STRING" id="253628.A0A0D2BA35"/>
<dbReference type="Proteomes" id="UP000053259">
    <property type="component" value="Unassembled WGS sequence"/>
</dbReference>